<dbReference type="OrthoDB" id="7874461at2"/>
<name>A0A1I6HVJ0_9GAMM</name>
<proteinExistence type="predicted"/>
<feature type="domain" description="Ice-binding protein C-terminal" evidence="2">
    <location>
        <begin position="175"/>
        <end position="197"/>
    </location>
</feature>
<dbReference type="AlphaFoldDB" id="A0A1I6HVJ0"/>
<feature type="signal peptide" evidence="1">
    <location>
        <begin position="1"/>
        <end position="21"/>
    </location>
</feature>
<protein>
    <submittedName>
        <fullName evidence="3">PEP-CTERM protein-sorting domain-containing protein</fullName>
    </submittedName>
</protein>
<dbReference type="InterPro" id="IPR013424">
    <property type="entry name" value="Ice-binding_C"/>
</dbReference>
<keyword evidence="4" id="KW-1185">Reference proteome</keyword>
<dbReference type="STRING" id="650891.SAMN05216203_1590"/>
<feature type="chain" id="PRO_5011482284" evidence="1">
    <location>
        <begin position="22"/>
        <end position="200"/>
    </location>
</feature>
<evidence type="ECO:0000313" key="4">
    <source>
        <dbReference type="Proteomes" id="UP000198644"/>
    </source>
</evidence>
<dbReference type="EMBL" id="FOYW01000001">
    <property type="protein sequence ID" value="SFR58461.1"/>
    <property type="molecule type" value="Genomic_DNA"/>
</dbReference>
<keyword evidence="1" id="KW-0732">Signal</keyword>
<sequence length="200" mass="20766">MKLHLLLGLVAGLLFTTGAHATVIFQDDFDSEGAPGASVLNYNSFTNWTVTDGSVDLLADPNSWGIGCAGGTGKCVDMDGSSGNAGTLNSNMFTLAAGTYALLFDISGNQRNAPDDTMEVMLGGFLNETFVLSASAPWQTIIRGFTVMEETTSYISFNHNGGDNIGIILDNVAVVPEPGTLALLGLGLLGLGAARRRAAT</sequence>
<evidence type="ECO:0000313" key="3">
    <source>
        <dbReference type="EMBL" id="SFR58461.1"/>
    </source>
</evidence>
<evidence type="ECO:0000256" key="1">
    <source>
        <dbReference type="SAM" id="SignalP"/>
    </source>
</evidence>
<gene>
    <name evidence="3" type="ORF">SAMN05216203_1590</name>
</gene>
<dbReference type="NCBIfam" id="TIGR02595">
    <property type="entry name" value="PEP_CTERM"/>
    <property type="match status" value="1"/>
</dbReference>
<dbReference type="Pfam" id="PF07589">
    <property type="entry name" value="PEP-CTERM"/>
    <property type="match status" value="1"/>
</dbReference>
<reference evidence="3 4" key="1">
    <citation type="submission" date="2016-10" db="EMBL/GenBank/DDBJ databases">
        <authorList>
            <person name="de Groot N.N."/>
        </authorList>
    </citation>
    <scope>NUCLEOTIDE SEQUENCE [LARGE SCALE GENOMIC DNA]</scope>
    <source>
        <strain evidence="3 4">CGMCC 1.9167</strain>
    </source>
</reference>
<dbReference type="Proteomes" id="UP000198644">
    <property type="component" value="Unassembled WGS sequence"/>
</dbReference>
<dbReference type="Gene3D" id="2.60.120.260">
    <property type="entry name" value="Galactose-binding domain-like"/>
    <property type="match status" value="1"/>
</dbReference>
<evidence type="ECO:0000259" key="2">
    <source>
        <dbReference type="Pfam" id="PF07589"/>
    </source>
</evidence>
<dbReference type="RefSeq" id="WP_092010524.1">
    <property type="nucleotide sequence ID" value="NZ_FOYW01000001.1"/>
</dbReference>
<organism evidence="3 4">
    <name type="scientific">Marinobacter daqiaonensis</name>
    <dbReference type="NCBI Taxonomy" id="650891"/>
    <lineage>
        <taxon>Bacteria</taxon>
        <taxon>Pseudomonadati</taxon>
        <taxon>Pseudomonadota</taxon>
        <taxon>Gammaproteobacteria</taxon>
        <taxon>Pseudomonadales</taxon>
        <taxon>Marinobacteraceae</taxon>
        <taxon>Marinobacter</taxon>
    </lineage>
</organism>
<accession>A0A1I6HVJ0</accession>